<protein>
    <submittedName>
        <fullName evidence="4">DedA family protein</fullName>
    </submittedName>
</protein>
<evidence type="ECO:0000259" key="3">
    <source>
        <dbReference type="Pfam" id="PF09335"/>
    </source>
</evidence>
<dbReference type="AlphaFoldDB" id="A0A848CSU4"/>
<reference evidence="4 5" key="1">
    <citation type="submission" date="2020-04" db="EMBL/GenBank/DDBJ databases">
        <authorList>
            <person name="Hitch T.C.A."/>
            <person name="Wylensek D."/>
            <person name="Clavel T."/>
        </authorList>
    </citation>
    <scope>NUCLEOTIDE SEQUENCE [LARGE SCALE GENOMIC DNA]</scope>
    <source>
        <strain evidence="4 5">WB01_D5_05</strain>
    </source>
</reference>
<evidence type="ECO:0000256" key="1">
    <source>
        <dbReference type="ARBA" id="ARBA00010792"/>
    </source>
</evidence>
<evidence type="ECO:0000313" key="4">
    <source>
        <dbReference type="EMBL" id="NME97419.1"/>
    </source>
</evidence>
<feature type="transmembrane region" description="Helical" evidence="2">
    <location>
        <begin position="50"/>
        <end position="72"/>
    </location>
</feature>
<comment type="similarity">
    <text evidence="1">Belongs to the DedA family.</text>
</comment>
<dbReference type="InterPro" id="IPR051311">
    <property type="entry name" value="DedA_domain"/>
</dbReference>
<dbReference type="PANTHER" id="PTHR42709:SF9">
    <property type="entry name" value="ALKALINE PHOSPHATASE LIKE PROTEIN"/>
    <property type="match status" value="1"/>
</dbReference>
<name>A0A848CSU4_ANEAE</name>
<keyword evidence="2" id="KW-0812">Transmembrane</keyword>
<keyword evidence="2" id="KW-0472">Membrane</keyword>
<feature type="transmembrane region" description="Helical" evidence="2">
    <location>
        <begin position="174"/>
        <end position="191"/>
    </location>
</feature>
<evidence type="ECO:0000256" key="2">
    <source>
        <dbReference type="SAM" id="Phobius"/>
    </source>
</evidence>
<feature type="domain" description="VTT" evidence="3">
    <location>
        <begin position="30"/>
        <end position="156"/>
    </location>
</feature>
<feature type="transmembrane region" description="Helical" evidence="2">
    <location>
        <begin position="12"/>
        <end position="30"/>
    </location>
</feature>
<dbReference type="InterPro" id="IPR032816">
    <property type="entry name" value="VTT_dom"/>
</dbReference>
<feature type="transmembrane region" description="Helical" evidence="2">
    <location>
        <begin position="136"/>
        <end position="154"/>
    </location>
</feature>
<proteinExistence type="inferred from homology"/>
<evidence type="ECO:0000313" key="5">
    <source>
        <dbReference type="Proteomes" id="UP000561326"/>
    </source>
</evidence>
<sequence>MEQQLHDLFVHYGYLGIIIALVGGIVGLPLPDEVLLTFVGYNVYRGKMLYILALLSACTGTIIGITFSYFLGMKLGIPFLRKFGPKIHITEKKIERTHQLFEKFGPFLLFIGYFIPGIRHLTAYLAGISCLEVRKFCLYAYSGGIVWSFTFITLGKMMGEEWKRVAWSIHHYGVYVFIFILILLLLIFIYVKYRRKVKRCKSE</sequence>
<dbReference type="PANTHER" id="PTHR42709">
    <property type="entry name" value="ALKALINE PHOSPHATASE LIKE PROTEIN"/>
    <property type="match status" value="1"/>
</dbReference>
<dbReference type="GO" id="GO:0005886">
    <property type="term" value="C:plasma membrane"/>
    <property type="evidence" value="ECO:0007669"/>
    <property type="project" value="TreeGrafter"/>
</dbReference>
<comment type="caution">
    <text evidence="4">The sequence shown here is derived from an EMBL/GenBank/DDBJ whole genome shotgun (WGS) entry which is preliminary data.</text>
</comment>
<accession>A0A848CSU4</accession>
<dbReference type="Proteomes" id="UP000561326">
    <property type="component" value="Unassembled WGS sequence"/>
</dbReference>
<dbReference type="EMBL" id="JABAGO010000003">
    <property type="protein sequence ID" value="NME97419.1"/>
    <property type="molecule type" value="Genomic_DNA"/>
</dbReference>
<dbReference type="Pfam" id="PF09335">
    <property type="entry name" value="VTT_dom"/>
    <property type="match status" value="1"/>
</dbReference>
<gene>
    <name evidence="4" type="ORF">HF838_04015</name>
</gene>
<keyword evidence="2" id="KW-1133">Transmembrane helix</keyword>
<organism evidence="4 5">
    <name type="scientific">Aneurinibacillus aneurinilyticus</name>
    <name type="common">Bacillus aneurinolyticus</name>
    <dbReference type="NCBI Taxonomy" id="1391"/>
    <lineage>
        <taxon>Bacteria</taxon>
        <taxon>Bacillati</taxon>
        <taxon>Bacillota</taxon>
        <taxon>Bacilli</taxon>
        <taxon>Bacillales</taxon>
        <taxon>Paenibacillaceae</taxon>
        <taxon>Aneurinibacillus group</taxon>
        <taxon>Aneurinibacillus</taxon>
    </lineage>
</organism>
<dbReference type="RefSeq" id="WP_168974565.1">
    <property type="nucleotide sequence ID" value="NZ_JABAGO010000003.1"/>
</dbReference>